<sequence>FLEAVFRQFDNADDYIHLDVHLFTVRVIEHSLQQLQKVLIRRHMLVLFDAFGCVVIIVRVNTHKIREAHANDNGMVPPHTLRLPPIVFFHAFHLSSSSSSFFFFLMPSLVLSNWIFALSCSP</sequence>
<name>A0AAN5I4C5_9BILA</name>
<dbReference type="Proteomes" id="UP001328107">
    <property type="component" value="Unassembled WGS sequence"/>
</dbReference>
<organism evidence="1 2">
    <name type="scientific">Pristionchus mayeri</name>
    <dbReference type="NCBI Taxonomy" id="1317129"/>
    <lineage>
        <taxon>Eukaryota</taxon>
        <taxon>Metazoa</taxon>
        <taxon>Ecdysozoa</taxon>
        <taxon>Nematoda</taxon>
        <taxon>Chromadorea</taxon>
        <taxon>Rhabditida</taxon>
        <taxon>Rhabditina</taxon>
        <taxon>Diplogasteromorpha</taxon>
        <taxon>Diplogasteroidea</taxon>
        <taxon>Neodiplogasteridae</taxon>
        <taxon>Pristionchus</taxon>
    </lineage>
</organism>
<keyword evidence="2" id="KW-1185">Reference proteome</keyword>
<gene>
    <name evidence="1" type="ORF">PMAYCL1PPCAC_21972</name>
</gene>
<feature type="non-terminal residue" evidence="1">
    <location>
        <position position="1"/>
    </location>
</feature>
<proteinExistence type="predicted"/>
<accession>A0AAN5I4C5</accession>
<protein>
    <submittedName>
        <fullName evidence="1">Uncharacterized protein</fullName>
    </submittedName>
</protein>
<reference evidence="2" key="1">
    <citation type="submission" date="2022-10" db="EMBL/GenBank/DDBJ databases">
        <title>Genome assembly of Pristionchus species.</title>
        <authorList>
            <person name="Yoshida K."/>
            <person name="Sommer R.J."/>
        </authorList>
    </citation>
    <scope>NUCLEOTIDE SEQUENCE [LARGE SCALE GENOMIC DNA]</scope>
    <source>
        <strain evidence="2">RS5460</strain>
    </source>
</reference>
<evidence type="ECO:0000313" key="1">
    <source>
        <dbReference type="EMBL" id="GMR51777.1"/>
    </source>
</evidence>
<dbReference type="EMBL" id="BTRK01000005">
    <property type="protein sequence ID" value="GMR51777.1"/>
    <property type="molecule type" value="Genomic_DNA"/>
</dbReference>
<feature type="non-terminal residue" evidence="1">
    <location>
        <position position="122"/>
    </location>
</feature>
<comment type="caution">
    <text evidence="1">The sequence shown here is derived from an EMBL/GenBank/DDBJ whole genome shotgun (WGS) entry which is preliminary data.</text>
</comment>
<evidence type="ECO:0000313" key="2">
    <source>
        <dbReference type="Proteomes" id="UP001328107"/>
    </source>
</evidence>
<dbReference type="AlphaFoldDB" id="A0AAN5I4C5"/>